<dbReference type="InParanoid" id="A0A1C7NL78"/>
<dbReference type="Gene3D" id="1.10.340.70">
    <property type="match status" value="1"/>
</dbReference>
<sequence length="98" mass="11541">MDESYIISNEGDRKDILKNAHAFEHFGADPMAQRTRKEEGMNWPRILQDTLEITVQCITCQKFVIAKRGYNPLCPLIVTHPYGIIRWIYVVYRMQLIQ</sequence>
<name>A0A1C7NL78_9FUNG</name>
<protein>
    <recommendedName>
        <fullName evidence="1">Integrase zinc-binding domain-containing protein</fullName>
    </recommendedName>
</protein>
<reference evidence="2 3" key="1">
    <citation type="submission" date="2016-03" db="EMBL/GenBank/DDBJ databases">
        <title>Choanephora cucurbitarum.</title>
        <authorList>
            <person name="Min B."/>
            <person name="Park H."/>
            <person name="Park J.-H."/>
            <person name="Shin H.-D."/>
            <person name="Choi I.-G."/>
        </authorList>
    </citation>
    <scope>NUCLEOTIDE SEQUENCE [LARGE SCALE GENOMIC DNA]</scope>
    <source>
        <strain evidence="2 3">KUS-F28377</strain>
    </source>
</reference>
<gene>
    <name evidence="2" type="ORF">A0J61_03895</name>
</gene>
<dbReference type="AlphaFoldDB" id="A0A1C7NL78"/>
<dbReference type="InterPro" id="IPR041588">
    <property type="entry name" value="Integrase_H2C2"/>
</dbReference>
<feature type="domain" description="Integrase zinc-binding" evidence="1">
    <location>
        <begin position="11"/>
        <end position="62"/>
    </location>
</feature>
<comment type="caution">
    <text evidence="2">The sequence shown here is derived from an EMBL/GenBank/DDBJ whole genome shotgun (WGS) entry which is preliminary data.</text>
</comment>
<evidence type="ECO:0000313" key="2">
    <source>
        <dbReference type="EMBL" id="OBZ88054.1"/>
    </source>
</evidence>
<evidence type="ECO:0000313" key="3">
    <source>
        <dbReference type="Proteomes" id="UP000093000"/>
    </source>
</evidence>
<dbReference type="EMBL" id="LUGH01000178">
    <property type="protein sequence ID" value="OBZ88054.1"/>
    <property type="molecule type" value="Genomic_DNA"/>
</dbReference>
<evidence type="ECO:0000259" key="1">
    <source>
        <dbReference type="Pfam" id="PF17921"/>
    </source>
</evidence>
<organism evidence="2 3">
    <name type="scientific">Choanephora cucurbitarum</name>
    <dbReference type="NCBI Taxonomy" id="101091"/>
    <lineage>
        <taxon>Eukaryota</taxon>
        <taxon>Fungi</taxon>
        <taxon>Fungi incertae sedis</taxon>
        <taxon>Mucoromycota</taxon>
        <taxon>Mucoromycotina</taxon>
        <taxon>Mucoromycetes</taxon>
        <taxon>Mucorales</taxon>
        <taxon>Mucorineae</taxon>
        <taxon>Choanephoraceae</taxon>
        <taxon>Choanephoroideae</taxon>
        <taxon>Choanephora</taxon>
    </lineage>
</organism>
<proteinExistence type="predicted"/>
<dbReference type="Proteomes" id="UP000093000">
    <property type="component" value="Unassembled WGS sequence"/>
</dbReference>
<dbReference type="Pfam" id="PF17921">
    <property type="entry name" value="Integrase_H2C2"/>
    <property type="match status" value="1"/>
</dbReference>
<dbReference type="OrthoDB" id="2281046at2759"/>
<keyword evidence="3" id="KW-1185">Reference proteome</keyword>
<accession>A0A1C7NL78</accession>